<dbReference type="OrthoDB" id="21502at2759"/>
<dbReference type="AlphaFoldDB" id="A0A0D7B1C9"/>
<dbReference type="InterPro" id="IPR023213">
    <property type="entry name" value="CAT-like_dom_sf"/>
</dbReference>
<protein>
    <recommendedName>
        <fullName evidence="3">CoA-dependent acyltransferase</fullName>
    </recommendedName>
</protein>
<accession>A0A0D7B1C9</accession>
<evidence type="ECO:0000313" key="1">
    <source>
        <dbReference type="EMBL" id="KIY63969.1"/>
    </source>
</evidence>
<gene>
    <name evidence="1" type="ORF">CYLTODRAFT_446294</name>
</gene>
<sequence length="470" mass="52132">MASPDRIVHLPLLDQLYPIKTLMMGSYLVVRGRLSPHRLEEALQELITRWPILTSRIEENTKTKLLDLRIPGSTSESRPPFVFTSKRSAGPCPHRWSLQENVHPDVVSIGPDFRDVSTPNSLDDQLKGKDTPIVHVHVNVFDDATCIGFHLPHAFADMLGLGLVVRAWVKLINADDMKTVVLPKVMDGDPLANFGKMEFPSTPEEQAVVKSNTTMYLFGWWDTLRYYVPLIFAVLMNKEISRLLFIPLPVVHALRRETIAGDEKTRWLNLLCYYPSSKPLSLVYQANMRGIIPPLSPAGPDDPVFFGNVLGSMCLELGTISDAKKLSIPEIALALRKNMVSQRTPTRMEHTTTMLREVARRQTIPTVSPAHHQVYYSVSWAGAGLGKLSFGSALEPGQMLTGADGTLSYVGGHALDPKQRGRSLAHIIQGKTERNELTGEDGGYWCDFGAYASSWKEIEGALNGLGAKVV</sequence>
<organism evidence="1 2">
    <name type="scientific">Cylindrobasidium torrendii FP15055 ss-10</name>
    <dbReference type="NCBI Taxonomy" id="1314674"/>
    <lineage>
        <taxon>Eukaryota</taxon>
        <taxon>Fungi</taxon>
        <taxon>Dikarya</taxon>
        <taxon>Basidiomycota</taxon>
        <taxon>Agaricomycotina</taxon>
        <taxon>Agaricomycetes</taxon>
        <taxon>Agaricomycetidae</taxon>
        <taxon>Agaricales</taxon>
        <taxon>Marasmiineae</taxon>
        <taxon>Physalacriaceae</taxon>
        <taxon>Cylindrobasidium</taxon>
    </lineage>
</organism>
<dbReference type="EMBL" id="KN880661">
    <property type="protein sequence ID" value="KIY63969.1"/>
    <property type="molecule type" value="Genomic_DNA"/>
</dbReference>
<evidence type="ECO:0008006" key="3">
    <source>
        <dbReference type="Google" id="ProtNLM"/>
    </source>
</evidence>
<keyword evidence="2" id="KW-1185">Reference proteome</keyword>
<evidence type="ECO:0000313" key="2">
    <source>
        <dbReference type="Proteomes" id="UP000054007"/>
    </source>
</evidence>
<name>A0A0D7B1C9_9AGAR</name>
<dbReference type="Gene3D" id="3.30.559.10">
    <property type="entry name" value="Chloramphenicol acetyltransferase-like domain"/>
    <property type="match status" value="2"/>
</dbReference>
<proteinExistence type="predicted"/>
<reference evidence="1 2" key="1">
    <citation type="journal article" date="2015" name="Fungal Genet. Biol.">
        <title>Evolution of novel wood decay mechanisms in Agaricales revealed by the genome sequences of Fistulina hepatica and Cylindrobasidium torrendii.</title>
        <authorList>
            <person name="Floudas D."/>
            <person name="Held B.W."/>
            <person name="Riley R."/>
            <person name="Nagy L.G."/>
            <person name="Koehler G."/>
            <person name="Ransdell A.S."/>
            <person name="Younus H."/>
            <person name="Chow J."/>
            <person name="Chiniquy J."/>
            <person name="Lipzen A."/>
            <person name="Tritt A."/>
            <person name="Sun H."/>
            <person name="Haridas S."/>
            <person name="LaButti K."/>
            <person name="Ohm R.A."/>
            <person name="Kues U."/>
            <person name="Blanchette R.A."/>
            <person name="Grigoriev I.V."/>
            <person name="Minto R.E."/>
            <person name="Hibbett D.S."/>
        </authorList>
    </citation>
    <scope>NUCLEOTIDE SEQUENCE [LARGE SCALE GENOMIC DNA]</scope>
    <source>
        <strain evidence="1 2">FP15055 ss-10</strain>
    </source>
</reference>
<dbReference type="Proteomes" id="UP000054007">
    <property type="component" value="Unassembled WGS sequence"/>
</dbReference>
<dbReference type="STRING" id="1314674.A0A0D7B1C9"/>